<sequence length="147" mass="15746">MTVDDLLEYLTGLPGVLHLAPGPGSAAPEIAWGDHFFYFAPDGVVPSGQPFATVVTKDYPGEPSSGLDRPGAFRVNIAAGRDAFAAWSADATDDPSARDVVLPHPVYAAAAWLAVVDPGPRTEQAVRELLREAHSRARARYERRHGD</sequence>
<organism evidence="2 3">
    <name type="scientific">Nocardia thailandica</name>
    <dbReference type="NCBI Taxonomy" id="257275"/>
    <lineage>
        <taxon>Bacteria</taxon>
        <taxon>Bacillati</taxon>
        <taxon>Actinomycetota</taxon>
        <taxon>Actinomycetes</taxon>
        <taxon>Mycobacteriales</taxon>
        <taxon>Nocardiaceae</taxon>
        <taxon>Nocardia</taxon>
    </lineage>
</organism>
<dbReference type="RefSeq" id="WP_043658175.1">
    <property type="nucleotide sequence ID" value="NZ_JBIAMX010000003.1"/>
</dbReference>
<dbReference type="EMBL" id="JBIAMX010000003">
    <property type="protein sequence ID" value="MFF0542462.1"/>
    <property type="molecule type" value="Genomic_DNA"/>
</dbReference>
<accession>A0ABW6PJA0</accession>
<dbReference type="InterPro" id="IPR045676">
    <property type="entry name" value="DUF6194"/>
</dbReference>
<proteinExistence type="predicted"/>
<evidence type="ECO:0000313" key="3">
    <source>
        <dbReference type="Proteomes" id="UP001601444"/>
    </source>
</evidence>
<feature type="domain" description="DUF6194" evidence="1">
    <location>
        <begin position="1"/>
        <end position="145"/>
    </location>
</feature>
<reference evidence="2 3" key="1">
    <citation type="submission" date="2024-10" db="EMBL/GenBank/DDBJ databases">
        <title>The Natural Products Discovery Center: Release of the First 8490 Sequenced Strains for Exploring Actinobacteria Biosynthetic Diversity.</title>
        <authorList>
            <person name="Kalkreuter E."/>
            <person name="Kautsar S.A."/>
            <person name="Yang D."/>
            <person name="Bader C.D."/>
            <person name="Teijaro C.N."/>
            <person name="Fluegel L."/>
            <person name="Davis C.M."/>
            <person name="Simpson J.R."/>
            <person name="Lauterbach L."/>
            <person name="Steele A.D."/>
            <person name="Gui C."/>
            <person name="Meng S."/>
            <person name="Li G."/>
            <person name="Viehrig K."/>
            <person name="Ye F."/>
            <person name="Su P."/>
            <person name="Kiefer A.F."/>
            <person name="Nichols A."/>
            <person name="Cepeda A.J."/>
            <person name="Yan W."/>
            <person name="Fan B."/>
            <person name="Jiang Y."/>
            <person name="Adhikari A."/>
            <person name="Zheng C.-J."/>
            <person name="Schuster L."/>
            <person name="Cowan T.M."/>
            <person name="Smanski M.J."/>
            <person name="Chevrette M.G."/>
            <person name="De Carvalho L.P.S."/>
            <person name="Shen B."/>
        </authorList>
    </citation>
    <scope>NUCLEOTIDE SEQUENCE [LARGE SCALE GENOMIC DNA]</scope>
    <source>
        <strain evidence="2 3">NPDC004045</strain>
    </source>
</reference>
<protein>
    <submittedName>
        <fullName evidence="2">DUF6194 family protein</fullName>
    </submittedName>
</protein>
<dbReference type="Proteomes" id="UP001601444">
    <property type="component" value="Unassembled WGS sequence"/>
</dbReference>
<comment type="caution">
    <text evidence="2">The sequence shown here is derived from an EMBL/GenBank/DDBJ whole genome shotgun (WGS) entry which is preliminary data.</text>
</comment>
<name>A0ABW6PJA0_9NOCA</name>
<dbReference type="Pfam" id="PF19694">
    <property type="entry name" value="DUF6194"/>
    <property type="match status" value="1"/>
</dbReference>
<evidence type="ECO:0000259" key="1">
    <source>
        <dbReference type="Pfam" id="PF19694"/>
    </source>
</evidence>
<gene>
    <name evidence="2" type="ORF">ACFYTF_06455</name>
</gene>
<keyword evidence="3" id="KW-1185">Reference proteome</keyword>
<evidence type="ECO:0000313" key="2">
    <source>
        <dbReference type="EMBL" id="MFF0542462.1"/>
    </source>
</evidence>